<dbReference type="AlphaFoldDB" id="A0AAV8XHV3"/>
<protein>
    <submittedName>
        <fullName evidence="1">Uncharacterized protein</fullName>
    </submittedName>
</protein>
<proteinExistence type="predicted"/>
<keyword evidence="2" id="KW-1185">Reference proteome</keyword>
<sequence>MHKNSQNSTGNVILQYMKELGKVLGLPLLHVRTKTALYRQITRVLCVPTNYKITGSTYQSRTCIHYWLTACLGRSFAICSKAFMKLKKCHL</sequence>
<comment type="caution">
    <text evidence="1">The sequence shown here is derived from an EMBL/GenBank/DDBJ whole genome shotgun (WGS) entry which is preliminary data.</text>
</comment>
<dbReference type="Proteomes" id="UP001162162">
    <property type="component" value="Unassembled WGS sequence"/>
</dbReference>
<gene>
    <name evidence="1" type="ORF">NQ318_005911</name>
</gene>
<name>A0AAV8XHV3_9CUCU</name>
<accession>A0AAV8XHV3</accession>
<reference evidence="1" key="1">
    <citation type="journal article" date="2023" name="Insect Mol. Biol.">
        <title>Genome sequencing provides insights into the evolution of gene families encoding plant cell wall-degrading enzymes in longhorned beetles.</title>
        <authorList>
            <person name="Shin N.R."/>
            <person name="Okamura Y."/>
            <person name="Kirsch R."/>
            <person name="Pauchet Y."/>
        </authorList>
    </citation>
    <scope>NUCLEOTIDE SEQUENCE</scope>
    <source>
        <strain evidence="1">AMC_N1</strain>
    </source>
</reference>
<dbReference type="EMBL" id="JAPWTK010000583">
    <property type="protein sequence ID" value="KAJ8938112.1"/>
    <property type="molecule type" value="Genomic_DNA"/>
</dbReference>
<organism evidence="1 2">
    <name type="scientific">Aromia moschata</name>
    <dbReference type="NCBI Taxonomy" id="1265417"/>
    <lineage>
        <taxon>Eukaryota</taxon>
        <taxon>Metazoa</taxon>
        <taxon>Ecdysozoa</taxon>
        <taxon>Arthropoda</taxon>
        <taxon>Hexapoda</taxon>
        <taxon>Insecta</taxon>
        <taxon>Pterygota</taxon>
        <taxon>Neoptera</taxon>
        <taxon>Endopterygota</taxon>
        <taxon>Coleoptera</taxon>
        <taxon>Polyphaga</taxon>
        <taxon>Cucujiformia</taxon>
        <taxon>Chrysomeloidea</taxon>
        <taxon>Cerambycidae</taxon>
        <taxon>Cerambycinae</taxon>
        <taxon>Callichromatini</taxon>
        <taxon>Aromia</taxon>
    </lineage>
</organism>
<evidence type="ECO:0000313" key="1">
    <source>
        <dbReference type="EMBL" id="KAJ8938112.1"/>
    </source>
</evidence>
<evidence type="ECO:0000313" key="2">
    <source>
        <dbReference type="Proteomes" id="UP001162162"/>
    </source>
</evidence>